<keyword evidence="2" id="KW-0321">Glycogen metabolism</keyword>
<dbReference type="Gene3D" id="3.90.550.10">
    <property type="entry name" value="Spore Coat Polysaccharide Biosynthesis Protein SpsA, Chain A"/>
    <property type="match status" value="1"/>
</dbReference>
<dbReference type="InterPro" id="IPR005836">
    <property type="entry name" value="ADP_Glu_pyroP_CS"/>
</dbReference>
<keyword evidence="8" id="KW-0119">Carbohydrate metabolism</keyword>
<keyword evidence="5" id="KW-0547">Nucleotide-binding</keyword>
<evidence type="ECO:0000313" key="12">
    <source>
        <dbReference type="Proteomes" id="UP000317691"/>
    </source>
</evidence>
<dbReference type="InterPro" id="IPR005835">
    <property type="entry name" value="NTP_transferase_dom"/>
</dbReference>
<dbReference type="GO" id="GO:0005978">
    <property type="term" value="P:glycogen biosynthetic process"/>
    <property type="evidence" value="ECO:0007669"/>
    <property type="project" value="UniProtKB-KW"/>
</dbReference>
<organism evidence="11 12">
    <name type="scientific">Eiseniibacteriota bacterium</name>
    <dbReference type="NCBI Taxonomy" id="2212470"/>
    <lineage>
        <taxon>Bacteria</taxon>
        <taxon>Candidatus Eiseniibacteriota</taxon>
    </lineage>
</organism>
<dbReference type="PROSITE" id="PS00809">
    <property type="entry name" value="ADP_GLC_PYROPHOSPH_2"/>
    <property type="match status" value="1"/>
</dbReference>
<sequence length="424" mass="46471">MIVVPSILVLVLAGGRSERLHALGRMRPASALPFGGKYRVIDFTLSNCVHSGLTRIGVLTQYAPLSLQEHIGIGRAWDLDRRDGGIRLLQPYVRQRETNWYRGTADALVQNRNVIADAQARHILVVSGDLIYKMDYGPLIERHEARRSALTIVTTRSPEGERDRYGVVEADTAGRVRALADRSGGAADEKISAAIYLFRGRDLMERLADPALGPDLVHDVIRPMIHEGLPVYADPLDSYWRDVATIPSYFGASMDLLRPRPPLNLHDPDWLIYTPSEDRAPSVLGGGGDVTSSLVAHGGRIDGTVRRSILFPGVQVDAGAVVEDSIVMHDTWIARGARIEQTIVDKQVRIGEGAEVGVGTPARRPDTLGDLESGLSVIGKRAEIPARARIGRNAMIESGVREADFESTELAAGSTVRPRERRRR</sequence>
<evidence type="ECO:0000259" key="9">
    <source>
        <dbReference type="Pfam" id="PF00483"/>
    </source>
</evidence>
<evidence type="ECO:0000256" key="8">
    <source>
        <dbReference type="ARBA" id="ARBA00023277"/>
    </source>
</evidence>
<dbReference type="InterPro" id="IPR011004">
    <property type="entry name" value="Trimer_LpxA-like_sf"/>
</dbReference>
<dbReference type="GO" id="GO:0008878">
    <property type="term" value="F:glucose-1-phosphate adenylyltransferase activity"/>
    <property type="evidence" value="ECO:0007669"/>
    <property type="project" value="InterPro"/>
</dbReference>
<dbReference type="InterPro" id="IPR029044">
    <property type="entry name" value="Nucleotide-diphossugar_trans"/>
</dbReference>
<evidence type="ECO:0000256" key="3">
    <source>
        <dbReference type="ARBA" id="ARBA00022679"/>
    </source>
</evidence>
<keyword evidence="7" id="KW-0320">Glycogen biosynthesis</keyword>
<feature type="domain" description="Glucose-1-phosphate adenylyltransferase/Bifunctional protein GlmU-like C-terminal hexapeptide" evidence="10">
    <location>
        <begin position="288"/>
        <end position="359"/>
    </location>
</feature>
<keyword evidence="4 11" id="KW-0548">Nucleotidyltransferase</keyword>
<dbReference type="SUPFAM" id="SSF53448">
    <property type="entry name" value="Nucleotide-diphospho-sugar transferases"/>
    <property type="match status" value="1"/>
</dbReference>
<evidence type="ECO:0000256" key="7">
    <source>
        <dbReference type="ARBA" id="ARBA00023056"/>
    </source>
</evidence>
<dbReference type="GO" id="GO:0005524">
    <property type="term" value="F:ATP binding"/>
    <property type="evidence" value="ECO:0007669"/>
    <property type="project" value="UniProtKB-KW"/>
</dbReference>
<accession>A0A538TSI1</accession>
<evidence type="ECO:0000313" key="11">
    <source>
        <dbReference type="EMBL" id="TMQ66593.1"/>
    </source>
</evidence>
<name>A0A538TSI1_UNCEI</name>
<proteinExistence type="inferred from homology"/>
<comment type="caution">
    <text evidence="11">The sequence shown here is derived from an EMBL/GenBank/DDBJ whole genome shotgun (WGS) entry which is preliminary data.</text>
</comment>
<feature type="domain" description="Nucleotidyl transferase" evidence="9">
    <location>
        <begin position="10"/>
        <end position="257"/>
    </location>
</feature>
<dbReference type="PANTHER" id="PTHR43523">
    <property type="entry name" value="GLUCOSE-1-PHOSPHATE ADENYLYLTRANSFERASE-RELATED"/>
    <property type="match status" value="1"/>
</dbReference>
<dbReference type="InterPro" id="IPR056818">
    <property type="entry name" value="GlmU/GlgC-like_hexapep"/>
</dbReference>
<dbReference type="CDD" id="cd02508">
    <property type="entry name" value="ADP_Glucose_PP"/>
    <property type="match status" value="1"/>
</dbReference>
<dbReference type="SUPFAM" id="SSF51161">
    <property type="entry name" value="Trimeric LpxA-like enzymes"/>
    <property type="match status" value="1"/>
</dbReference>
<dbReference type="Pfam" id="PF24894">
    <property type="entry name" value="Hexapep_GlmU"/>
    <property type="match status" value="1"/>
</dbReference>
<comment type="similarity">
    <text evidence="1">Belongs to the bacterial/plant glucose-1-phosphate adenylyltransferase family.</text>
</comment>
<dbReference type="PANTHER" id="PTHR43523:SF2">
    <property type="entry name" value="GLUCOSE-1-PHOSPHATE ADENYLYLTRANSFERASE"/>
    <property type="match status" value="1"/>
</dbReference>
<dbReference type="Proteomes" id="UP000317691">
    <property type="component" value="Unassembled WGS sequence"/>
</dbReference>
<dbReference type="CDD" id="cd04651">
    <property type="entry name" value="LbH_G1P_AT_C"/>
    <property type="match status" value="1"/>
</dbReference>
<dbReference type="AlphaFoldDB" id="A0A538TSI1"/>
<evidence type="ECO:0000256" key="2">
    <source>
        <dbReference type="ARBA" id="ARBA00022600"/>
    </source>
</evidence>
<dbReference type="InterPro" id="IPR011831">
    <property type="entry name" value="ADP-Glc_PPase"/>
</dbReference>
<dbReference type="Gene3D" id="2.160.10.10">
    <property type="entry name" value="Hexapeptide repeat proteins"/>
    <property type="match status" value="1"/>
</dbReference>
<dbReference type="Pfam" id="PF00483">
    <property type="entry name" value="NTP_transferase"/>
    <property type="match status" value="1"/>
</dbReference>
<protein>
    <submittedName>
        <fullName evidence="11">Glucose-1-phosphate adenylyltransferase</fullName>
    </submittedName>
</protein>
<evidence type="ECO:0000256" key="1">
    <source>
        <dbReference type="ARBA" id="ARBA00010443"/>
    </source>
</evidence>
<evidence type="ECO:0000256" key="4">
    <source>
        <dbReference type="ARBA" id="ARBA00022695"/>
    </source>
</evidence>
<reference evidence="11 12" key="1">
    <citation type="journal article" date="2019" name="Nat. Microbiol.">
        <title>Mediterranean grassland soil C-N compound turnover is dependent on rainfall and depth, and is mediated by genomically divergent microorganisms.</title>
        <authorList>
            <person name="Diamond S."/>
            <person name="Andeer P.F."/>
            <person name="Li Z."/>
            <person name="Crits-Christoph A."/>
            <person name="Burstein D."/>
            <person name="Anantharaman K."/>
            <person name="Lane K.R."/>
            <person name="Thomas B.C."/>
            <person name="Pan C."/>
            <person name="Northen T.R."/>
            <person name="Banfield J.F."/>
        </authorList>
    </citation>
    <scope>NUCLEOTIDE SEQUENCE [LARGE SCALE GENOMIC DNA]</scope>
    <source>
        <strain evidence="11">WS_9</strain>
    </source>
</reference>
<evidence type="ECO:0000256" key="5">
    <source>
        <dbReference type="ARBA" id="ARBA00022741"/>
    </source>
</evidence>
<evidence type="ECO:0000256" key="6">
    <source>
        <dbReference type="ARBA" id="ARBA00022840"/>
    </source>
</evidence>
<dbReference type="EMBL" id="VBOZ01000008">
    <property type="protein sequence ID" value="TMQ66593.1"/>
    <property type="molecule type" value="Genomic_DNA"/>
</dbReference>
<keyword evidence="6" id="KW-0067">ATP-binding</keyword>
<gene>
    <name evidence="11" type="ORF">E6K79_01330</name>
</gene>
<evidence type="ECO:0000259" key="10">
    <source>
        <dbReference type="Pfam" id="PF24894"/>
    </source>
</evidence>
<keyword evidence="3 11" id="KW-0808">Transferase</keyword>